<sequence length="198" mass="21946">MPQNNSELILVSSDTATDTKLTALEYLMSSISGSKLSQIVLFLYPIISVWIVIANCLTLFVYTKFKRLQKKRNVMLISLSGVDLFTGLTQILPKLIGRLMGADQNFAICMAASALQIMPAWASIFHLISIAIERHIAITKPLMYHVIVTPTRLVIVLCTNVGVAAFFALMPLAWPLKSFPSCACPSCGTRRHIRTYLL</sequence>
<dbReference type="PROSITE" id="PS00237">
    <property type="entry name" value="G_PROTEIN_RECEP_F1_1"/>
    <property type="match status" value="1"/>
</dbReference>
<evidence type="ECO:0000256" key="6">
    <source>
        <dbReference type="ARBA" id="ARBA00023136"/>
    </source>
</evidence>
<feature type="domain" description="G-protein coupled receptors family 1 profile" evidence="11">
    <location>
        <begin position="54"/>
        <end position="198"/>
    </location>
</feature>
<dbReference type="Gene3D" id="1.20.1070.10">
    <property type="entry name" value="Rhodopsin 7-helix transmembrane proteins"/>
    <property type="match status" value="1"/>
</dbReference>
<accession>A0AAD9JAN0</accession>
<evidence type="ECO:0000313" key="13">
    <source>
        <dbReference type="Proteomes" id="UP001208570"/>
    </source>
</evidence>
<proteinExistence type="inferred from homology"/>
<feature type="transmembrane region" description="Helical" evidence="10">
    <location>
        <begin position="105"/>
        <end position="132"/>
    </location>
</feature>
<evidence type="ECO:0000256" key="8">
    <source>
        <dbReference type="ARBA" id="ARBA00023224"/>
    </source>
</evidence>
<evidence type="ECO:0000313" key="12">
    <source>
        <dbReference type="EMBL" id="KAK2149233.1"/>
    </source>
</evidence>
<keyword evidence="2" id="KW-1003">Cell membrane</keyword>
<keyword evidence="6 10" id="KW-0472">Membrane</keyword>
<evidence type="ECO:0000256" key="9">
    <source>
        <dbReference type="RuleBase" id="RU000688"/>
    </source>
</evidence>
<evidence type="ECO:0000256" key="5">
    <source>
        <dbReference type="ARBA" id="ARBA00023040"/>
    </source>
</evidence>
<evidence type="ECO:0000259" key="11">
    <source>
        <dbReference type="PROSITE" id="PS50262"/>
    </source>
</evidence>
<name>A0AAD9JAN0_9ANNE</name>
<dbReference type="SUPFAM" id="SSF81321">
    <property type="entry name" value="Family A G protein-coupled receptor-like"/>
    <property type="match status" value="1"/>
</dbReference>
<comment type="caution">
    <text evidence="12">The sequence shown here is derived from an EMBL/GenBank/DDBJ whole genome shotgun (WGS) entry which is preliminary data.</text>
</comment>
<keyword evidence="8 9" id="KW-0807">Transducer</keyword>
<comment type="subcellular location">
    <subcellularLocation>
        <location evidence="1">Cell membrane</location>
        <topology evidence="1">Multi-pass membrane protein</topology>
    </subcellularLocation>
</comment>
<gene>
    <name evidence="12" type="ORF">LSH36_460g01007</name>
</gene>
<comment type="similarity">
    <text evidence="9">Belongs to the G-protein coupled receptor 1 family.</text>
</comment>
<keyword evidence="3 9" id="KW-0812">Transmembrane</keyword>
<dbReference type="PRINTS" id="PR00237">
    <property type="entry name" value="GPCRRHODOPSN"/>
</dbReference>
<dbReference type="Proteomes" id="UP001208570">
    <property type="component" value="Unassembled WGS sequence"/>
</dbReference>
<dbReference type="CDD" id="cd00637">
    <property type="entry name" value="7tm_classA_rhodopsin-like"/>
    <property type="match status" value="1"/>
</dbReference>
<feature type="transmembrane region" description="Helical" evidence="10">
    <location>
        <begin position="153"/>
        <end position="174"/>
    </location>
</feature>
<dbReference type="InterPro" id="IPR017452">
    <property type="entry name" value="GPCR_Rhodpsn_7TM"/>
</dbReference>
<feature type="transmembrane region" description="Helical" evidence="10">
    <location>
        <begin position="74"/>
        <end position="93"/>
    </location>
</feature>
<dbReference type="AlphaFoldDB" id="A0AAD9JAN0"/>
<organism evidence="12 13">
    <name type="scientific">Paralvinella palmiformis</name>
    <dbReference type="NCBI Taxonomy" id="53620"/>
    <lineage>
        <taxon>Eukaryota</taxon>
        <taxon>Metazoa</taxon>
        <taxon>Spiralia</taxon>
        <taxon>Lophotrochozoa</taxon>
        <taxon>Annelida</taxon>
        <taxon>Polychaeta</taxon>
        <taxon>Sedentaria</taxon>
        <taxon>Canalipalpata</taxon>
        <taxon>Terebellida</taxon>
        <taxon>Terebelliformia</taxon>
        <taxon>Alvinellidae</taxon>
        <taxon>Paralvinella</taxon>
    </lineage>
</organism>
<keyword evidence="13" id="KW-1185">Reference proteome</keyword>
<evidence type="ECO:0000256" key="1">
    <source>
        <dbReference type="ARBA" id="ARBA00004651"/>
    </source>
</evidence>
<dbReference type="GO" id="GO:0005886">
    <property type="term" value="C:plasma membrane"/>
    <property type="evidence" value="ECO:0007669"/>
    <property type="project" value="UniProtKB-SubCell"/>
</dbReference>
<evidence type="ECO:0000256" key="4">
    <source>
        <dbReference type="ARBA" id="ARBA00022989"/>
    </source>
</evidence>
<dbReference type="InterPro" id="IPR000276">
    <property type="entry name" value="GPCR_Rhodpsn"/>
</dbReference>
<feature type="transmembrane region" description="Helical" evidence="10">
    <location>
        <begin position="39"/>
        <end position="62"/>
    </location>
</feature>
<evidence type="ECO:0000256" key="3">
    <source>
        <dbReference type="ARBA" id="ARBA00022692"/>
    </source>
</evidence>
<evidence type="ECO:0000256" key="10">
    <source>
        <dbReference type="SAM" id="Phobius"/>
    </source>
</evidence>
<dbReference type="PROSITE" id="PS50262">
    <property type="entry name" value="G_PROTEIN_RECEP_F1_2"/>
    <property type="match status" value="1"/>
</dbReference>
<protein>
    <recommendedName>
        <fullName evidence="11">G-protein coupled receptors family 1 profile domain-containing protein</fullName>
    </recommendedName>
</protein>
<dbReference type="InterPro" id="IPR050569">
    <property type="entry name" value="TAAR"/>
</dbReference>
<dbReference type="GO" id="GO:0004930">
    <property type="term" value="F:G protein-coupled receptor activity"/>
    <property type="evidence" value="ECO:0007669"/>
    <property type="project" value="UniProtKB-KW"/>
</dbReference>
<evidence type="ECO:0000256" key="7">
    <source>
        <dbReference type="ARBA" id="ARBA00023170"/>
    </source>
</evidence>
<reference evidence="12" key="1">
    <citation type="journal article" date="2023" name="Mol. Biol. Evol.">
        <title>Third-Generation Sequencing Reveals the Adaptive Role of the Epigenome in Three Deep-Sea Polychaetes.</title>
        <authorList>
            <person name="Perez M."/>
            <person name="Aroh O."/>
            <person name="Sun Y."/>
            <person name="Lan Y."/>
            <person name="Juniper S.K."/>
            <person name="Young C.R."/>
            <person name="Angers B."/>
            <person name="Qian P.Y."/>
        </authorList>
    </citation>
    <scope>NUCLEOTIDE SEQUENCE</scope>
    <source>
        <strain evidence="12">P08H-3</strain>
    </source>
</reference>
<dbReference type="PANTHER" id="PTHR24249">
    <property type="entry name" value="HISTAMINE RECEPTOR-RELATED G-PROTEIN COUPLED RECEPTOR"/>
    <property type="match status" value="1"/>
</dbReference>
<dbReference type="EMBL" id="JAODUP010000460">
    <property type="protein sequence ID" value="KAK2149233.1"/>
    <property type="molecule type" value="Genomic_DNA"/>
</dbReference>
<keyword evidence="7 9" id="KW-0675">Receptor</keyword>
<evidence type="ECO:0000256" key="2">
    <source>
        <dbReference type="ARBA" id="ARBA00022475"/>
    </source>
</evidence>
<keyword evidence="5 9" id="KW-0297">G-protein coupled receptor</keyword>
<keyword evidence="4 10" id="KW-1133">Transmembrane helix</keyword>
<dbReference type="Pfam" id="PF00001">
    <property type="entry name" value="7tm_1"/>
    <property type="match status" value="1"/>
</dbReference>